<dbReference type="EMBL" id="KZ301969">
    <property type="protein sequence ID" value="PFH54575.1"/>
    <property type="molecule type" value="Genomic_DNA"/>
</dbReference>
<protein>
    <recommendedName>
        <fullName evidence="4">Pentacotripeptide-repeat region of PRORP domain-containing protein</fullName>
    </recommendedName>
</protein>
<evidence type="ECO:0008006" key="4">
    <source>
        <dbReference type="Google" id="ProtNLM"/>
    </source>
</evidence>
<dbReference type="InterPro" id="IPR011990">
    <property type="entry name" value="TPR-like_helical_dom_sf"/>
</dbReference>
<dbReference type="PANTHER" id="PTHR47939">
    <property type="entry name" value="MEMBRANE-ASSOCIATED SALT-INDUCIBLE PROTEIN-LIKE"/>
    <property type="match status" value="1"/>
</dbReference>
<proteinExistence type="predicted"/>
<sequence length="744" mass="83609">MQKILSKEDRGLEWLQQVHASAGVTQYLLESENVRLLGEALACTPTPYLAIRLLHLVQKLGCQLKQNVYECICFQLTNAKHWYHISIVVALGMQQTGRTTCRLLNWKVRAVLETQRYNLLQSILGEFERYYLKPNRRTFHLMLSGHVRNCDMTQARICLQHMQDSGFPPDSSTHAILATNTRAFGLDKQIQSQALEGLRDMNDATSVAVVNSLIQLHLDIHDVLGALNLLSYFIPQSVEAVLTAMKDARHSPTDHRISRAHSVGPNSMRRQLTPNATTFAILLNYMASRGDLEGAIGIIHGMNQIGIKPNSAVVIAMVRVYSSTGCANVAIRLVASLCDQVQSPMSVFAPLMSPKMEGPNLHIDIVGIVPSVELFNALLKGVLPIHGLNAMRTILNIMCVNSISPNSATLEVFVSHLRKRENAHPRIIIRVLRQLFSDNLRPTIRHLHVILSCVVRYEKFLLYGSGWNVTAARFSATRHTEMQAYPERRISSSSTTLDPAAGLMLPHHLNYRALVRPIVEALTNSQVRSDAAMFALRIRHDAIVKSDVESADQIVHTLLSRGIHLTEYHYSALIEGYSLSGNFNRAEDLLASMEKAGMKLNVIIYTIMIVGYGRHGLPEKAVQLFQRMVAMGHHPDVPAIDALCAAFFAVGAYGTARKMLITCWAYIEPFPEENSNLPLKELATRFRALHAGIHSMPKSMTKQQQLWLHFRVRGLVKKWKFISSLTKHSHSLSTRLQRRRQRRI</sequence>
<feature type="repeat" description="PPR" evidence="1">
    <location>
        <begin position="275"/>
        <end position="309"/>
    </location>
</feature>
<feature type="repeat" description="PPR" evidence="1">
    <location>
        <begin position="135"/>
        <end position="169"/>
    </location>
</feature>
<dbReference type="Proteomes" id="UP000242287">
    <property type="component" value="Unassembled WGS sequence"/>
</dbReference>
<dbReference type="InterPro" id="IPR050667">
    <property type="entry name" value="PPR-containing_protein"/>
</dbReference>
<dbReference type="Gene3D" id="1.25.40.10">
    <property type="entry name" value="Tetratricopeptide repeat domain"/>
    <property type="match status" value="3"/>
</dbReference>
<evidence type="ECO:0000256" key="1">
    <source>
        <dbReference type="PROSITE-ProRule" id="PRU00708"/>
    </source>
</evidence>
<dbReference type="PANTHER" id="PTHR47939:SF5">
    <property type="entry name" value="PENTACOTRIPEPTIDE-REPEAT REGION OF PRORP DOMAIN-CONTAINING PROTEIN"/>
    <property type="match status" value="1"/>
</dbReference>
<evidence type="ECO:0000313" key="2">
    <source>
        <dbReference type="EMBL" id="PFH54575.1"/>
    </source>
</evidence>
<dbReference type="OrthoDB" id="185373at2759"/>
<gene>
    <name evidence="2" type="ORF">AMATHDRAFT_72348</name>
</gene>
<keyword evidence="3" id="KW-1185">Reference proteome</keyword>
<dbReference type="STRING" id="703135.A0A2A9NUB8"/>
<reference evidence="2 3" key="1">
    <citation type="submission" date="2014-02" db="EMBL/GenBank/DDBJ databases">
        <title>Transposable element dynamics among asymbiotic and ectomycorrhizal Amanita fungi.</title>
        <authorList>
            <consortium name="DOE Joint Genome Institute"/>
            <person name="Hess J."/>
            <person name="Skrede I."/>
            <person name="Wolfe B."/>
            <person name="LaButti K."/>
            <person name="Ohm R.A."/>
            <person name="Grigoriev I.V."/>
            <person name="Pringle A."/>
        </authorList>
    </citation>
    <scope>NUCLEOTIDE SEQUENCE [LARGE SCALE GENOMIC DNA]</scope>
    <source>
        <strain evidence="2 3">SKay4041</strain>
    </source>
</reference>
<dbReference type="NCBIfam" id="TIGR00756">
    <property type="entry name" value="PPR"/>
    <property type="match status" value="3"/>
</dbReference>
<feature type="repeat" description="PPR" evidence="1">
    <location>
        <begin position="566"/>
        <end position="600"/>
    </location>
</feature>
<dbReference type="InterPro" id="IPR002885">
    <property type="entry name" value="PPR_rpt"/>
</dbReference>
<evidence type="ECO:0000313" key="3">
    <source>
        <dbReference type="Proteomes" id="UP000242287"/>
    </source>
</evidence>
<dbReference type="Pfam" id="PF01535">
    <property type="entry name" value="PPR"/>
    <property type="match status" value="2"/>
</dbReference>
<organism evidence="2 3">
    <name type="scientific">Amanita thiersii Skay4041</name>
    <dbReference type="NCBI Taxonomy" id="703135"/>
    <lineage>
        <taxon>Eukaryota</taxon>
        <taxon>Fungi</taxon>
        <taxon>Dikarya</taxon>
        <taxon>Basidiomycota</taxon>
        <taxon>Agaricomycotina</taxon>
        <taxon>Agaricomycetes</taxon>
        <taxon>Agaricomycetidae</taxon>
        <taxon>Agaricales</taxon>
        <taxon>Pluteineae</taxon>
        <taxon>Amanitaceae</taxon>
        <taxon>Amanita</taxon>
    </lineage>
</organism>
<accession>A0A2A9NUB8</accession>
<dbReference type="AlphaFoldDB" id="A0A2A9NUB8"/>
<name>A0A2A9NUB8_9AGAR</name>
<dbReference type="PROSITE" id="PS51375">
    <property type="entry name" value="PPR"/>
    <property type="match status" value="4"/>
</dbReference>
<feature type="repeat" description="PPR" evidence="1">
    <location>
        <begin position="601"/>
        <end position="635"/>
    </location>
</feature>